<evidence type="ECO:0000313" key="1">
    <source>
        <dbReference type="EMBL" id="CAH2210963.1"/>
    </source>
</evidence>
<keyword evidence="2" id="KW-1185">Reference proteome</keyword>
<name>A0A8S4QP00_9NEOP</name>
<sequence>MVNDSDDAIDLSEIRQAASEGIQISADYNKARFE</sequence>
<evidence type="ECO:0000313" key="2">
    <source>
        <dbReference type="Proteomes" id="UP000838756"/>
    </source>
</evidence>
<gene>
    <name evidence="1" type="primary">jg3753</name>
    <name evidence="1" type="ORF">PAEG_LOCUS2812</name>
</gene>
<proteinExistence type="predicted"/>
<protein>
    <submittedName>
        <fullName evidence="1">Jg3753 protein</fullName>
    </submittedName>
</protein>
<reference evidence="1" key="1">
    <citation type="submission" date="2022-03" db="EMBL/GenBank/DDBJ databases">
        <authorList>
            <person name="Lindestad O."/>
        </authorList>
    </citation>
    <scope>NUCLEOTIDE SEQUENCE</scope>
</reference>
<dbReference type="AlphaFoldDB" id="A0A8S4QP00"/>
<dbReference type="Proteomes" id="UP000838756">
    <property type="component" value="Unassembled WGS sequence"/>
</dbReference>
<organism evidence="1 2">
    <name type="scientific">Pararge aegeria aegeria</name>
    <dbReference type="NCBI Taxonomy" id="348720"/>
    <lineage>
        <taxon>Eukaryota</taxon>
        <taxon>Metazoa</taxon>
        <taxon>Ecdysozoa</taxon>
        <taxon>Arthropoda</taxon>
        <taxon>Hexapoda</taxon>
        <taxon>Insecta</taxon>
        <taxon>Pterygota</taxon>
        <taxon>Neoptera</taxon>
        <taxon>Endopterygota</taxon>
        <taxon>Lepidoptera</taxon>
        <taxon>Glossata</taxon>
        <taxon>Ditrysia</taxon>
        <taxon>Papilionoidea</taxon>
        <taxon>Nymphalidae</taxon>
        <taxon>Satyrinae</taxon>
        <taxon>Satyrini</taxon>
        <taxon>Parargina</taxon>
        <taxon>Pararge</taxon>
    </lineage>
</organism>
<comment type="caution">
    <text evidence="1">The sequence shown here is derived from an EMBL/GenBank/DDBJ whole genome shotgun (WGS) entry which is preliminary data.</text>
</comment>
<feature type="non-terminal residue" evidence="1">
    <location>
        <position position="34"/>
    </location>
</feature>
<dbReference type="EMBL" id="CAKXAJ010008790">
    <property type="protein sequence ID" value="CAH2210963.1"/>
    <property type="molecule type" value="Genomic_DNA"/>
</dbReference>
<accession>A0A8S4QP00</accession>